<proteinExistence type="inferred from homology"/>
<evidence type="ECO:0000256" key="2">
    <source>
        <dbReference type="ARBA" id="ARBA00022679"/>
    </source>
</evidence>
<dbReference type="CDD" id="cd01167">
    <property type="entry name" value="bac_FRK"/>
    <property type="match status" value="1"/>
</dbReference>
<keyword evidence="8" id="KW-1185">Reference proteome</keyword>
<dbReference type="InterPro" id="IPR029056">
    <property type="entry name" value="Ribokinase-like"/>
</dbReference>
<sequence length="305" mass="31956">MRFVVCGENLIDLIPGESVSTIESRWSAFAGGGPMNTSVALAKLGADTHFLGRIGADAFGRQIEGHLGANGVQLDLAVRSEDPTALGIVSLDESGKASYNFHLRGTAGFSWQPGEFPQLDESDWLHFGSIGFVAGSGTGPLLDFVSHTSASVSYDLNIRPTVIPDRVEYFDLVNPLMEAVGRSGGIIKASDEDINWLVDDEDPISYAQAWAAEYGLSMFIVTLGPEGAVAVKADGRQIGVRGRKVELVDTVGAGDTFMAGFLAAYALDPTDVAAALDNGIAASALVCSRSGANPPTAEEVAAFRG</sequence>
<organism evidence="7 8">
    <name type="scientific">Tessaracoccus rhinocerotis</name>
    <dbReference type="NCBI Taxonomy" id="1689449"/>
    <lineage>
        <taxon>Bacteria</taxon>
        <taxon>Bacillati</taxon>
        <taxon>Actinomycetota</taxon>
        <taxon>Actinomycetes</taxon>
        <taxon>Propionibacteriales</taxon>
        <taxon>Propionibacteriaceae</taxon>
        <taxon>Tessaracoccus</taxon>
    </lineage>
</organism>
<dbReference type="PROSITE" id="PS00583">
    <property type="entry name" value="PFKB_KINASES_1"/>
    <property type="match status" value="1"/>
</dbReference>
<keyword evidence="4 7" id="KW-0418">Kinase</keyword>
<dbReference type="Pfam" id="PF00294">
    <property type="entry name" value="PfkB"/>
    <property type="match status" value="1"/>
</dbReference>
<dbReference type="EMBL" id="VKKG01000001">
    <property type="protein sequence ID" value="TRY19557.1"/>
    <property type="molecule type" value="Genomic_DNA"/>
</dbReference>
<accession>A0A553K4D7</accession>
<dbReference type="RefSeq" id="WP_143936643.1">
    <property type="nucleotide sequence ID" value="NZ_VKKG01000001.1"/>
</dbReference>
<evidence type="ECO:0000259" key="6">
    <source>
        <dbReference type="Pfam" id="PF00294"/>
    </source>
</evidence>
<evidence type="ECO:0000313" key="7">
    <source>
        <dbReference type="EMBL" id="TRY19557.1"/>
    </source>
</evidence>
<comment type="similarity">
    <text evidence="1">Belongs to the carbohydrate kinase PfkB family.</text>
</comment>
<dbReference type="GO" id="GO:0005524">
    <property type="term" value="F:ATP binding"/>
    <property type="evidence" value="ECO:0007669"/>
    <property type="project" value="UniProtKB-KW"/>
</dbReference>
<dbReference type="OrthoDB" id="9795789at2"/>
<dbReference type="InterPro" id="IPR002173">
    <property type="entry name" value="Carboh/pur_kinase_PfkB_CS"/>
</dbReference>
<comment type="caution">
    <text evidence="7">The sequence shown here is derived from an EMBL/GenBank/DDBJ whole genome shotgun (WGS) entry which is preliminary data.</text>
</comment>
<name>A0A553K4D7_9ACTN</name>
<dbReference type="PANTHER" id="PTHR43085:SF1">
    <property type="entry name" value="PSEUDOURIDINE KINASE-RELATED"/>
    <property type="match status" value="1"/>
</dbReference>
<protein>
    <submittedName>
        <fullName evidence="7">Carbohydrate kinase</fullName>
    </submittedName>
</protein>
<evidence type="ECO:0000256" key="5">
    <source>
        <dbReference type="ARBA" id="ARBA00022840"/>
    </source>
</evidence>
<evidence type="ECO:0000256" key="3">
    <source>
        <dbReference type="ARBA" id="ARBA00022741"/>
    </source>
</evidence>
<dbReference type="Gene3D" id="3.40.1190.20">
    <property type="match status" value="1"/>
</dbReference>
<gene>
    <name evidence="7" type="ORF">FOJ82_01240</name>
</gene>
<feature type="domain" description="Carbohydrate kinase PfkB" evidence="6">
    <location>
        <begin position="4"/>
        <end position="295"/>
    </location>
</feature>
<dbReference type="Proteomes" id="UP000317638">
    <property type="component" value="Unassembled WGS sequence"/>
</dbReference>
<keyword evidence="5" id="KW-0067">ATP-binding</keyword>
<dbReference type="GO" id="GO:0016301">
    <property type="term" value="F:kinase activity"/>
    <property type="evidence" value="ECO:0007669"/>
    <property type="project" value="UniProtKB-KW"/>
</dbReference>
<evidence type="ECO:0000256" key="4">
    <source>
        <dbReference type="ARBA" id="ARBA00022777"/>
    </source>
</evidence>
<dbReference type="AlphaFoldDB" id="A0A553K4D7"/>
<dbReference type="InterPro" id="IPR011611">
    <property type="entry name" value="PfkB_dom"/>
</dbReference>
<dbReference type="PROSITE" id="PS00584">
    <property type="entry name" value="PFKB_KINASES_2"/>
    <property type="match status" value="1"/>
</dbReference>
<keyword evidence="3" id="KW-0547">Nucleotide-binding</keyword>
<evidence type="ECO:0000313" key="8">
    <source>
        <dbReference type="Proteomes" id="UP000317638"/>
    </source>
</evidence>
<dbReference type="InterPro" id="IPR050306">
    <property type="entry name" value="PfkB_Carbo_kinase"/>
</dbReference>
<evidence type="ECO:0000256" key="1">
    <source>
        <dbReference type="ARBA" id="ARBA00010688"/>
    </source>
</evidence>
<keyword evidence="2" id="KW-0808">Transferase</keyword>
<dbReference type="SUPFAM" id="SSF53613">
    <property type="entry name" value="Ribokinase-like"/>
    <property type="match status" value="1"/>
</dbReference>
<dbReference type="PANTHER" id="PTHR43085">
    <property type="entry name" value="HEXOKINASE FAMILY MEMBER"/>
    <property type="match status" value="1"/>
</dbReference>
<reference evidence="7 8" key="1">
    <citation type="submission" date="2019-07" db="EMBL/GenBank/DDBJ databases">
        <authorList>
            <person name="Zhou L.-Y."/>
        </authorList>
    </citation>
    <scope>NUCLEOTIDE SEQUENCE [LARGE SCALE GENOMIC DNA]</scope>
    <source>
        <strain evidence="7 8">YIM 101269</strain>
    </source>
</reference>